<keyword evidence="2" id="KW-0547">Nucleotide-binding</keyword>
<name>A0A9D0YVS0_9FIRM</name>
<dbReference type="SMART" id="SM00382">
    <property type="entry name" value="AAA"/>
    <property type="match status" value="1"/>
</dbReference>
<dbReference type="Proteomes" id="UP000886819">
    <property type="component" value="Unassembled WGS sequence"/>
</dbReference>
<evidence type="ECO:0000256" key="2">
    <source>
        <dbReference type="ARBA" id="ARBA00022741"/>
    </source>
</evidence>
<dbReference type="GO" id="GO:0016887">
    <property type="term" value="F:ATP hydrolysis activity"/>
    <property type="evidence" value="ECO:0007669"/>
    <property type="project" value="InterPro"/>
</dbReference>
<keyword evidence="3 5" id="KW-0067">ATP-binding</keyword>
<evidence type="ECO:0000313" key="5">
    <source>
        <dbReference type="EMBL" id="HIQ62877.1"/>
    </source>
</evidence>
<dbReference type="AlphaFoldDB" id="A0A9D0YVS0"/>
<evidence type="ECO:0000256" key="1">
    <source>
        <dbReference type="ARBA" id="ARBA00022448"/>
    </source>
</evidence>
<evidence type="ECO:0000256" key="3">
    <source>
        <dbReference type="ARBA" id="ARBA00022840"/>
    </source>
</evidence>
<feature type="domain" description="ABC transporter" evidence="4">
    <location>
        <begin position="2"/>
        <end position="230"/>
    </location>
</feature>
<dbReference type="InterPro" id="IPR003439">
    <property type="entry name" value="ABC_transporter-like_ATP-bd"/>
</dbReference>
<gene>
    <name evidence="5" type="ORF">IAA66_04725</name>
</gene>
<dbReference type="InterPro" id="IPR027417">
    <property type="entry name" value="P-loop_NTPase"/>
</dbReference>
<sequence length="290" mass="32085">MQYALEIRDAVKRYERFTLDHVTLRVPRGTIMGLIGENGAGKTTLIRLLLGMARPDAGEFSLLDAQGEAALSAAKARVGVVLDEGFFPEHFTAAQVARCCRALYPGWDGEAFGRWLTRFSLPARQKLRALSRGMKTKLSLAVALSHGAELLVLDEATSGLDPVVRAEVLDIFQDYMQDERHAILFSTHITTDLARVADEITFLHRGQVVLQQSKDEILSRYGVLKCSREAFAALSREEVAGAREGAFGCEALVRDRASYLRRHPDAVIDPATLDDVMLFTIKGIQRRAAQ</sequence>
<dbReference type="SUPFAM" id="SSF52540">
    <property type="entry name" value="P-loop containing nucleoside triphosphate hydrolases"/>
    <property type="match status" value="1"/>
</dbReference>
<accession>A0A9D0YVS0</accession>
<evidence type="ECO:0000259" key="4">
    <source>
        <dbReference type="PROSITE" id="PS50893"/>
    </source>
</evidence>
<dbReference type="PANTHER" id="PTHR42939:SF3">
    <property type="entry name" value="ABC TRANSPORTER ATP-BINDING COMPONENT"/>
    <property type="match status" value="1"/>
</dbReference>
<keyword evidence="1" id="KW-0813">Transport</keyword>
<evidence type="ECO:0000313" key="6">
    <source>
        <dbReference type="Proteomes" id="UP000886819"/>
    </source>
</evidence>
<proteinExistence type="predicted"/>
<dbReference type="EMBL" id="DVFI01000072">
    <property type="protein sequence ID" value="HIQ62877.1"/>
    <property type="molecule type" value="Genomic_DNA"/>
</dbReference>
<reference evidence="5" key="1">
    <citation type="submission" date="2020-10" db="EMBL/GenBank/DDBJ databases">
        <authorList>
            <person name="Gilroy R."/>
        </authorList>
    </citation>
    <scope>NUCLEOTIDE SEQUENCE</scope>
    <source>
        <strain evidence="5">ChiHile30-977</strain>
    </source>
</reference>
<dbReference type="Pfam" id="PF00005">
    <property type="entry name" value="ABC_tran"/>
    <property type="match status" value="1"/>
</dbReference>
<reference evidence="5" key="2">
    <citation type="journal article" date="2021" name="PeerJ">
        <title>Extensive microbial diversity within the chicken gut microbiome revealed by metagenomics and culture.</title>
        <authorList>
            <person name="Gilroy R."/>
            <person name="Ravi A."/>
            <person name="Getino M."/>
            <person name="Pursley I."/>
            <person name="Horton D.L."/>
            <person name="Alikhan N.F."/>
            <person name="Baker D."/>
            <person name="Gharbi K."/>
            <person name="Hall N."/>
            <person name="Watson M."/>
            <person name="Adriaenssens E.M."/>
            <person name="Foster-Nyarko E."/>
            <person name="Jarju S."/>
            <person name="Secka A."/>
            <person name="Antonio M."/>
            <person name="Oren A."/>
            <person name="Chaudhuri R.R."/>
            <person name="La Ragione R."/>
            <person name="Hildebrand F."/>
            <person name="Pallen M.J."/>
        </authorList>
    </citation>
    <scope>NUCLEOTIDE SEQUENCE</scope>
    <source>
        <strain evidence="5">ChiHile30-977</strain>
    </source>
</reference>
<comment type="caution">
    <text evidence="5">The sequence shown here is derived from an EMBL/GenBank/DDBJ whole genome shotgun (WGS) entry which is preliminary data.</text>
</comment>
<dbReference type="PANTHER" id="PTHR42939">
    <property type="entry name" value="ABC TRANSPORTER ATP-BINDING PROTEIN ALBC-RELATED"/>
    <property type="match status" value="1"/>
</dbReference>
<dbReference type="GO" id="GO:0005524">
    <property type="term" value="F:ATP binding"/>
    <property type="evidence" value="ECO:0007669"/>
    <property type="project" value="UniProtKB-KW"/>
</dbReference>
<dbReference type="PROSITE" id="PS50893">
    <property type="entry name" value="ABC_TRANSPORTER_2"/>
    <property type="match status" value="1"/>
</dbReference>
<organism evidence="5 6">
    <name type="scientific">Candidatus Avichristensenella intestinipullorum</name>
    <dbReference type="NCBI Taxonomy" id="2840693"/>
    <lineage>
        <taxon>Bacteria</taxon>
        <taxon>Bacillati</taxon>
        <taxon>Bacillota</taxon>
        <taxon>Clostridia</taxon>
        <taxon>Candidatus Avichristensenella</taxon>
    </lineage>
</organism>
<dbReference type="InterPro" id="IPR051782">
    <property type="entry name" value="ABC_Transporter_VariousFunc"/>
</dbReference>
<protein>
    <submittedName>
        <fullName evidence="5">ABC transporter ATP-binding protein</fullName>
    </submittedName>
</protein>
<dbReference type="InterPro" id="IPR003593">
    <property type="entry name" value="AAA+_ATPase"/>
</dbReference>
<dbReference type="CDD" id="cd03230">
    <property type="entry name" value="ABC_DR_subfamily_A"/>
    <property type="match status" value="1"/>
</dbReference>
<dbReference type="Gene3D" id="3.40.50.300">
    <property type="entry name" value="P-loop containing nucleotide triphosphate hydrolases"/>
    <property type="match status" value="1"/>
</dbReference>